<evidence type="ECO:0000259" key="2">
    <source>
        <dbReference type="PROSITE" id="PS50835"/>
    </source>
</evidence>
<evidence type="ECO:0000313" key="3">
    <source>
        <dbReference type="EMBL" id="CAJ1086613.1"/>
    </source>
</evidence>
<feature type="region of interest" description="Disordered" evidence="1">
    <location>
        <begin position="188"/>
        <end position="212"/>
    </location>
</feature>
<dbReference type="InterPro" id="IPR036179">
    <property type="entry name" value="Ig-like_dom_sf"/>
</dbReference>
<dbReference type="Pfam" id="PF13927">
    <property type="entry name" value="Ig_3"/>
    <property type="match status" value="1"/>
</dbReference>
<keyword evidence="4" id="KW-1185">Reference proteome</keyword>
<name>A0AAV1HKY2_XYRNO</name>
<dbReference type="AlphaFoldDB" id="A0AAV1HKY2"/>
<organism evidence="3 4">
    <name type="scientific">Xyrichtys novacula</name>
    <name type="common">Pearly razorfish</name>
    <name type="synonym">Hemipteronotus novacula</name>
    <dbReference type="NCBI Taxonomy" id="13765"/>
    <lineage>
        <taxon>Eukaryota</taxon>
        <taxon>Metazoa</taxon>
        <taxon>Chordata</taxon>
        <taxon>Craniata</taxon>
        <taxon>Vertebrata</taxon>
        <taxon>Euteleostomi</taxon>
        <taxon>Actinopterygii</taxon>
        <taxon>Neopterygii</taxon>
        <taxon>Teleostei</taxon>
        <taxon>Neoteleostei</taxon>
        <taxon>Acanthomorphata</taxon>
        <taxon>Eupercaria</taxon>
        <taxon>Labriformes</taxon>
        <taxon>Labridae</taxon>
        <taxon>Xyrichtys</taxon>
    </lineage>
</organism>
<reference evidence="3" key="1">
    <citation type="submission" date="2023-08" db="EMBL/GenBank/DDBJ databases">
        <authorList>
            <person name="Alioto T."/>
            <person name="Alioto T."/>
            <person name="Gomez Garrido J."/>
        </authorList>
    </citation>
    <scope>NUCLEOTIDE SEQUENCE</scope>
</reference>
<gene>
    <name evidence="3" type="ORF">XNOV1_A039900</name>
</gene>
<dbReference type="EMBL" id="OY660886">
    <property type="protein sequence ID" value="CAJ1086613.1"/>
    <property type="molecule type" value="Genomic_DNA"/>
</dbReference>
<dbReference type="Gene3D" id="2.60.40.10">
    <property type="entry name" value="Immunoglobulins"/>
    <property type="match status" value="1"/>
</dbReference>
<dbReference type="InterPro" id="IPR003599">
    <property type="entry name" value="Ig_sub"/>
</dbReference>
<dbReference type="InterPro" id="IPR007110">
    <property type="entry name" value="Ig-like_dom"/>
</dbReference>
<accession>A0AAV1HKY2</accession>
<dbReference type="InterPro" id="IPR013783">
    <property type="entry name" value="Ig-like_fold"/>
</dbReference>
<proteinExistence type="predicted"/>
<evidence type="ECO:0000256" key="1">
    <source>
        <dbReference type="SAM" id="MobiDB-lite"/>
    </source>
</evidence>
<dbReference type="SUPFAM" id="SSF48726">
    <property type="entry name" value="Immunoglobulin"/>
    <property type="match status" value="1"/>
</dbReference>
<dbReference type="Proteomes" id="UP001178508">
    <property type="component" value="Chromosome 23"/>
</dbReference>
<dbReference type="PROSITE" id="PS50835">
    <property type="entry name" value="IG_LIKE"/>
    <property type="match status" value="1"/>
</dbReference>
<dbReference type="SMART" id="SM00409">
    <property type="entry name" value="IG"/>
    <property type="match status" value="1"/>
</dbReference>
<feature type="region of interest" description="Disordered" evidence="1">
    <location>
        <begin position="128"/>
        <end position="152"/>
    </location>
</feature>
<evidence type="ECO:0000313" key="4">
    <source>
        <dbReference type="Proteomes" id="UP001178508"/>
    </source>
</evidence>
<sequence length="212" mass="23341">MSASVQRCGTMELQLSSLVLVYLCASLSSSVLPRLLTVIQTPHVSVIEGDRVNITCCWTGEFERGSLNWMKNGTKFKWDIILPGISSRCSYLVFPSITKAHSGRYICMLSVDIPDYYKTEGNGTVISVTPNKNKLDHTEDDTDQTTADVPDSSSEIVQSNLLRCLPLLALIISFACLYRLGTKAKQEVFGTRTRGAPEDTPSSAPRPEEEEG</sequence>
<protein>
    <submittedName>
        <fullName evidence="3">Uncharacterized protein LOC113747601</fullName>
    </submittedName>
</protein>
<feature type="domain" description="Ig-like" evidence="2">
    <location>
        <begin position="33"/>
        <end position="129"/>
    </location>
</feature>